<reference evidence="1" key="2">
    <citation type="submission" date="2022-01" db="EMBL/GenBank/DDBJ databases">
        <authorList>
            <person name="Yamashiro T."/>
            <person name="Shiraishi A."/>
            <person name="Satake H."/>
            <person name="Nakayama K."/>
        </authorList>
    </citation>
    <scope>NUCLEOTIDE SEQUENCE</scope>
</reference>
<protein>
    <submittedName>
        <fullName evidence="1">Uncharacterized protein</fullName>
    </submittedName>
</protein>
<dbReference type="Proteomes" id="UP001151760">
    <property type="component" value="Unassembled WGS sequence"/>
</dbReference>
<reference evidence="1" key="1">
    <citation type="journal article" date="2022" name="Int. J. Mol. Sci.">
        <title>Draft Genome of Tanacetum Coccineum: Genomic Comparison of Closely Related Tanacetum-Family Plants.</title>
        <authorList>
            <person name="Yamashiro T."/>
            <person name="Shiraishi A."/>
            <person name="Nakayama K."/>
            <person name="Satake H."/>
        </authorList>
    </citation>
    <scope>NUCLEOTIDE SEQUENCE</scope>
</reference>
<dbReference type="EMBL" id="BQNB010010264">
    <property type="protein sequence ID" value="GJS74896.1"/>
    <property type="molecule type" value="Genomic_DNA"/>
</dbReference>
<comment type="caution">
    <text evidence="1">The sequence shown here is derived from an EMBL/GenBank/DDBJ whole genome shotgun (WGS) entry which is preliminary data.</text>
</comment>
<sequence>MYQQKQQLDAIADAAYRRGNKRPRESSRVYGIPYLDKEGLKKKLSTQPDPEFTFQFLEEFELCDSYVVCEANREDTRHNLSQQPKSVDTQGQMYRNSVGQKRKRSGVQTRCGKRRSIDQRLPGHTTLTEAVRSSSARAEGVLSLYIVIGDFSGPVQIVMQNYGTVST</sequence>
<gene>
    <name evidence="1" type="ORF">Tco_0724777</name>
</gene>
<accession>A0ABQ4YCM1</accession>
<keyword evidence="2" id="KW-1185">Reference proteome</keyword>
<name>A0ABQ4YCM1_9ASTR</name>
<proteinExistence type="predicted"/>
<evidence type="ECO:0000313" key="2">
    <source>
        <dbReference type="Proteomes" id="UP001151760"/>
    </source>
</evidence>
<organism evidence="1 2">
    <name type="scientific">Tanacetum coccineum</name>
    <dbReference type="NCBI Taxonomy" id="301880"/>
    <lineage>
        <taxon>Eukaryota</taxon>
        <taxon>Viridiplantae</taxon>
        <taxon>Streptophyta</taxon>
        <taxon>Embryophyta</taxon>
        <taxon>Tracheophyta</taxon>
        <taxon>Spermatophyta</taxon>
        <taxon>Magnoliopsida</taxon>
        <taxon>eudicotyledons</taxon>
        <taxon>Gunneridae</taxon>
        <taxon>Pentapetalae</taxon>
        <taxon>asterids</taxon>
        <taxon>campanulids</taxon>
        <taxon>Asterales</taxon>
        <taxon>Asteraceae</taxon>
        <taxon>Asteroideae</taxon>
        <taxon>Anthemideae</taxon>
        <taxon>Anthemidinae</taxon>
        <taxon>Tanacetum</taxon>
    </lineage>
</organism>
<evidence type="ECO:0000313" key="1">
    <source>
        <dbReference type="EMBL" id="GJS74896.1"/>
    </source>
</evidence>